<evidence type="ECO:0000313" key="2">
    <source>
        <dbReference type="EMBL" id="ADZ92723.1"/>
    </source>
</evidence>
<gene>
    <name evidence="2" type="ordered locus">Marme_3508</name>
</gene>
<dbReference type="Proteomes" id="UP000001062">
    <property type="component" value="Chromosome"/>
</dbReference>
<feature type="coiled-coil region" evidence="1">
    <location>
        <begin position="1"/>
        <end position="28"/>
    </location>
</feature>
<dbReference type="RefSeq" id="WP_013662625.1">
    <property type="nucleotide sequence ID" value="NC_015276.1"/>
</dbReference>
<dbReference type="AlphaFoldDB" id="F2JUA4"/>
<reference evidence="2 3" key="1">
    <citation type="journal article" date="2012" name="Stand. Genomic Sci.">
        <title>Complete genome sequence of the melanogenic marine bacterium Marinomonas mediterranea type strain (MMB-1(T)).</title>
        <authorList>
            <person name="Lucas-Elio P."/>
            <person name="Goodwin L."/>
            <person name="Woyke T."/>
            <person name="Pitluck S."/>
            <person name="Nolan M."/>
            <person name="Kyrpides N.C."/>
            <person name="Detter J.C."/>
            <person name="Copeland A."/>
            <person name="Teshima H."/>
            <person name="Bruce D."/>
            <person name="Detter C."/>
            <person name="Tapia R."/>
            <person name="Han S."/>
            <person name="Land M.L."/>
            <person name="Ivanova N."/>
            <person name="Mikhailova N."/>
            <person name="Johnston A.W."/>
            <person name="Sanchez-Amat A."/>
        </authorList>
    </citation>
    <scope>NUCLEOTIDE SEQUENCE [LARGE SCALE GENOMIC DNA]</scope>
    <source>
        <strain evidence="3">ATCC 700492 / JCM 21426 / NBRC 103028 / MMB-1</strain>
    </source>
</reference>
<dbReference type="KEGG" id="mme:Marme_3508"/>
<evidence type="ECO:0000256" key="1">
    <source>
        <dbReference type="SAM" id="Coils"/>
    </source>
</evidence>
<dbReference type="PATRIC" id="fig|717774.3.peg.3612"/>
<evidence type="ECO:0000313" key="3">
    <source>
        <dbReference type="Proteomes" id="UP000001062"/>
    </source>
</evidence>
<dbReference type="EMBL" id="CP002583">
    <property type="protein sequence ID" value="ADZ92723.1"/>
    <property type="molecule type" value="Genomic_DNA"/>
</dbReference>
<dbReference type="HOGENOM" id="CLU_3154626_0_0_6"/>
<keyword evidence="1" id="KW-0175">Coiled coil</keyword>
<protein>
    <submittedName>
        <fullName evidence="2">Uncharacterized protein</fullName>
    </submittedName>
</protein>
<name>F2JUA4_MARM1</name>
<sequence length="48" mass="5585">MATEQEALKFVKQKIQKIEDLLDVMSKDKTKQNKTKQAIAITEIHTRL</sequence>
<organism evidence="2 3">
    <name type="scientific">Marinomonas mediterranea (strain ATCC 700492 / JCM 21426 / NBRC 103028 / MMB-1)</name>
    <dbReference type="NCBI Taxonomy" id="717774"/>
    <lineage>
        <taxon>Bacteria</taxon>
        <taxon>Pseudomonadati</taxon>
        <taxon>Pseudomonadota</taxon>
        <taxon>Gammaproteobacteria</taxon>
        <taxon>Oceanospirillales</taxon>
        <taxon>Oceanospirillaceae</taxon>
        <taxon>Marinomonas</taxon>
    </lineage>
</organism>
<keyword evidence="3" id="KW-1185">Reference proteome</keyword>
<accession>F2JUA4</accession>
<proteinExistence type="predicted"/>
<dbReference type="STRING" id="717774.Marme_3508"/>